<dbReference type="Gene3D" id="4.10.1060.10">
    <property type="entry name" value="Zinc finger, RanBP2-type"/>
    <property type="match status" value="5"/>
</dbReference>
<evidence type="ECO:0000256" key="1">
    <source>
        <dbReference type="ARBA" id="ARBA00022723"/>
    </source>
</evidence>
<dbReference type="PANTHER" id="PTHR23111">
    <property type="entry name" value="ZINC FINGER PROTEIN"/>
    <property type="match status" value="1"/>
</dbReference>
<evidence type="ECO:0000313" key="9">
    <source>
        <dbReference type="Proteomes" id="UP000660262"/>
    </source>
</evidence>
<dbReference type="SMART" id="SM00271">
    <property type="entry name" value="DnaJ"/>
    <property type="match status" value="1"/>
</dbReference>
<dbReference type="SUPFAM" id="SSF90209">
    <property type="entry name" value="Ran binding protein zinc finger-like"/>
    <property type="match status" value="5"/>
</dbReference>
<feature type="region of interest" description="Disordered" evidence="5">
    <location>
        <begin position="477"/>
        <end position="542"/>
    </location>
</feature>
<feature type="region of interest" description="Disordered" evidence="5">
    <location>
        <begin position="423"/>
        <end position="463"/>
    </location>
</feature>
<sequence>MRALGVPVTKTSNSSVAASASASANAGAGAGSAHLKPSVKPRQRGVTARVKDAVDLAASARYGVPTTASTPKLAPPVRHEVPAKLTRFESNPPVQPCDRLLAYEVKPGDWFCEERGCNSHNFATKTECYRCGAARKNAPAPAEGAGANVQPDDWFCEKPGCKFPNRKNRDVCLKCGAARPLQPDDWCCEKPDCKSSNRSNRTDCFKCGAARPLPGGDWYCENPVCKFPNFKKRTNCFKCGAARKNAPRRPTDGAGARVKPQRPVQPGDWYCEKPDCKYYNFGTRYICGKCGAAQPAGSVARARVPIPPQPRECHPPPPDQRRGKEQYDRPSSTLNARTPRQGAAPHMPAQPSAADLERRMTPEGVSRKRKQQTQPSQPPSVQQNSAPPSNVQSNTAPQNTLKPISATLAAFLVNVPPEMMAYPASTAPAEPACEHDDAPETPPTTAASDRPPVSDDVSPPEVRATFSAPEQQQLLQQHDDDDAGLSHPQSLPPPAAGGGATDDPAADSTHFSLTAGQEKAARDWSNKTKRWYPPPNPLADPNRAHSSVVVAAKALNLDLNALREREAQRRAPDFYERDLQLRQNGPVQGKHGSASGVTPDTVGSLRSFHGRWGPWRNEVSENLCFDDAILRALETNHATIELVSCDLPEDASKAPATGAAPFMTIWAANCLGAHPSVVSRVDRDKSKSRGRSDLADEKSKSTHAIKHLTSMKRASSNARKAERDWNQRAEASVRGLLDSAVAERQLQLLHAARQRQEENYATRDVTRDVTARAAQAESERATTIVQAAALSARQVARDSSSQSAKVAVVCGVLRRWRLTRQGIPLESALASESGAINSNDWPTNSKESAYDVLGITERWCGQDDVRSAYQKALFLAHPDKNPDIRNGDRLQLVQQAYGLLRDVKKRARYDAIMDKELATVAVERAVK</sequence>
<organism evidence="8 9">
    <name type="scientific">Pycnococcus provasolii</name>
    <dbReference type="NCBI Taxonomy" id="41880"/>
    <lineage>
        <taxon>Eukaryota</taxon>
        <taxon>Viridiplantae</taxon>
        <taxon>Chlorophyta</taxon>
        <taxon>Pseudoscourfieldiophyceae</taxon>
        <taxon>Pseudoscourfieldiales</taxon>
        <taxon>Pycnococcaceae</taxon>
        <taxon>Pycnococcus</taxon>
    </lineage>
</organism>
<dbReference type="SUPFAM" id="SSF46565">
    <property type="entry name" value="Chaperone J-domain"/>
    <property type="match status" value="1"/>
</dbReference>
<accession>A0A830HMM7</accession>
<evidence type="ECO:0000259" key="7">
    <source>
        <dbReference type="PROSITE" id="PS50199"/>
    </source>
</evidence>
<dbReference type="Pfam" id="PF00641">
    <property type="entry name" value="Zn_ribbon_RanBP"/>
    <property type="match status" value="2"/>
</dbReference>
<dbReference type="EMBL" id="BNJQ01000019">
    <property type="protein sequence ID" value="GHP08142.1"/>
    <property type="molecule type" value="Genomic_DNA"/>
</dbReference>
<evidence type="ECO:0000313" key="8">
    <source>
        <dbReference type="EMBL" id="GHP08142.1"/>
    </source>
</evidence>
<feature type="compositionally biased region" description="Basic residues" evidence="5">
    <location>
        <begin position="701"/>
        <end position="710"/>
    </location>
</feature>
<dbReference type="PROSITE" id="PS50199">
    <property type="entry name" value="ZF_RANBP2_2"/>
    <property type="match status" value="5"/>
</dbReference>
<dbReference type="OrthoDB" id="76445at2759"/>
<dbReference type="CDD" id="cd06257">
    <property type="entry name" value="DnaJ"/>
    <property type="match status" value="1"/>
</dbReference>
<dbReference type="PROSITE" id="PS50076">
    <property type="entry name" value="DNAJ_2"/>
    <property type="match status" value="1"/>
</dbReference>
<dbReference type="InterPro" id="IPR001623">
    <property type="entry name" value="DnaJ_domain"/>
</dbReference>
<protein>
    <recommendedName>
        <fullName evidence="10">J domain-containing protein</fullName>
    </recommendedName>
</protein>
<comment type="caution">
    <text evidence="8">The sequence shown here is derived from an EMBL/GenBank/DDBJ whole genome shotgun (WGS) entry which is preliminary data.</text>
</comment>
<feature type="region of interest" description="Disordered" evidence="5">
    <location>
        <begin position="26"/>
        <end position="47"/>
    </location>
</feature>
<dbReference type="AlphaFoldDB" id="A0A830HMM7"/>
<dbReference type="GO" id="GO:0008270">
    <property type="term" value="F:zinc ion binding"/>
    <property type="evidence" value="ECO:0007669"/>
    <property type="project" value="UniProtKB-KW"/>
</dbReference>
<keyword evidence="1" id="KW-0479">Metal-binding</keyword>
<feature type="region of interest" description="Disordered" evidence="5">
    <location>
        <begin position="244"/>
        <end position="264"/>
    </location>
</feature>
<feature type="domain" description="RanBP2-type" evidence="7">
    <location>
        <begin position="214"/>
        <end position="245"/>
    </location>
</feature>
<dbReference type="SMART" id="SM00547">
    <property type="entry name" value="ZnF_RBZ"/>
    <property type="match status" value="5"/>
</dbReference>
<dbReference type="Gene3D" id="1.10.287.110">
    <property type="entry name" value="DnaJ domain"/>
    <property type="match status" value="1"/>
</dbReference>
<dbReference type="PANTHER" id="PTHR23111:SF40">
    <property type="entry name" value="RNA-BINDING PROTEIN INVOLVED IN HETEROCHROMATIN ASSEMBLY-RELATED"/>
    <property type="match status" value="1"/>
</dbReference>
<feature type="domain" description="RanBP2-type" evidence="7">
    <location>
        <begin position="265"/>
        <end position="296"/>
    </location>
</feature>
<evidence type="ECO:0000259" key="6">
    <source>
        <dbReference type="PROSITE" id="PS50076"/>
    </source>
</evidence>
<feature type="compositionally biased region" description="Basic and acidic residues" evidence="5">
    <location>
        <begin position="680"/>
        <end position="700"/>
    </location>
</feature>
<feature type="compositionally biased region" description="Low complexity" evidence="5">
    <location>
        <begin position="372"/>
        <end position="389"/>
    </location>
</feature>
<dbReference type="InterPro" id="IPR036443">
    <property type="entry name" value="Znf_RanBP2_sf"/>
</dbReference>
<reference evidence="8" key="1">
    <citation type="submission" date="2020-10" db="EMBL/GenBank/DDBJ databases">
        <title>Unveiling of a novel bifunctional photoreceptor, Dualchrome1, isolated from a cosmopolitan green alga.</title>
        <authorList>
            <person name="Suzuki S."/>
            <person name="Kawachi M."/>
        </authorList>
    </citation>
    <scope>NUCLEOTIDE SEQUENCE</scope>
    <source>
        <strain evidence="8">NIES 2893</strain>
    </source>
</reference>
<feature type="compositionally biased region" description="Low complexity" evidence="5">
    <location>
        <begin position="448"/>
        <end position="463"/>
    </location>
</feature>
<feature type="domain" description="RanBP2-type" evidence="7">
    <location>
        <begin position="106"/>
        <end position="137"/>
    </location>
</feature>
<gene>
    <name evidence="8" type="ORF">PPROV_000688400</name>
</gene>
<dbReference type="PROSITE" id="PS01358">
    <property type="entry name" value="ZF_RANBP2_1"/>
    <property type="match status" value="5"/>
</dbReference>
<dbReference type="Proteomes" id="UP000660262">
    <property type="component" value="Unassembled WGS sequence"/>
</dbReference>
<dbReference type="GO" id="GO:0003729">
    <property type="term" value="F:mRNA binding"/>
    <property type="evidence" value="ECO:0007669"/>
    <property type="project" value="TreeGrafter"/>
</dbReference>
<keyword evidence="9" id="KW-1185">Reference proteome</keyword>
<evidence type="ECO:0000256" key="5">
    <source>
        <dbReference type="SAM" id="MobiDB-lite"/>
    </source>
</evidence>
<proteinExistence type="predicted"/>
<evidence type="ECO:0000256" key="3">
    <source>
        <dbReference type="ARBA" id="ARBA00022833"/>
    </source>
</evidence>
<dbReference type="InterPro" id="IPR001876">
    <property type="entry name" value="Znf_RanBP2"/>
</dbReference>
<feature type="domain" description="J" evidence="6">
    <location>
        <begin position="848"/>
        <end position="913"/>
    </location>
</feature>
<feature type="compositionally biased region" description="Basic and acidic residues" evidence="5">
    <location>
        <begin position="311"/>
        <end position="328"/>
    </location>
</feature>
<keyword evidence="2 4" id="KW-0863">Zinc-finger</keyword>
<keyword evidence="3" id="KW-0862">Zinc</keyword>
<evidence type="ECO:0000256" key="4">
    <source>
        <dbReference type="PROSITE-ProRule" id="PRU00322"/>
    </source>
</evidence>
<name>A0A830HMM7_9CHLO</name>
<dbReference type="InterPro" id="IPR036869">
    <property type="entry name" value="J_dom_sf"/>
</dbReference>
<evidence type="ECO:0000256" key="2">
    <source>
        <dbReference type="ARBA" id="ARBA00022771"/>
    </source>
</evidence>
<evidence type="ECO:0008006" key="10">
    <source>
        <dbReference type="Google" id="ProtNLM"/>
    </source>
</evidence>
<feature type="region of interest" description="Disordered" evidence="5">
    <location>
        <begin position="304"/>
        <end position="398"/>
    </location>
</feature>
<feature type="region of interest" description="Disordered" evidence="5">
    <location>
        <begin position="679"/>
        <end position="725"/>
    </location>
</feature>
<dbReference type="Pfam" id="PF00226">
    <property type="entry name" value="DnaJ"/>
    <property type="match status" value="1"/>
</dbReference>
<feature type="domain" description="RanBP2-type" evidence="7">
    <location>
        <begin position="182"/>
        <end position="213"/>
    </location>
</feature>
<feature type="domain" description="RanBP2-type" evidence="7">
    <location>
        <begin position="150"/>
        <end position="181"/>
    </location>
</feature>
<feature type="compositionally biased region" description="Polar residues" evidence="5">
    <location>
        <begin position="329"/>
        <end position="338"/>
    </location>
</feature>